<evidence type="ECO:0000256" key="2">
    <source>
        <dbReference type="SAM" id="SignalP"/>
    </source>
</evidence>
<sequence>MRFFRFCSFFIFFLFPLTAFAVPVVVPLGTARSYTALGPYVIDLYKFSIGAGAILAMTMIVVGAVQYIISAGNPGSQSDARDRITSAIYGLALLLGAFVILFTINPAIVGLGALDLYFPEPPPQPPAREDIPRVPPFGILWVPERSLNMQWNDPCSPTPFNCSFEIFRSFYDRSSETWFTESISRLNYTGENPRNYNLALEAPNKIFLNTWWYVQSIATPEGTRSITPLGDLASSSRNPDAAEHLGLLQLTGNQLPDAPTLPLLQLDREPRLSIVDNSGCPTSNPGCGAIPEATFRIFAFRDFRDAPSEWMIARNSMFLETTGLAQRVTISRSRAEQDGLINTTWEVPSRWMQDGYCKIMVIAPNSYGQFTDPTLTFQAIDLSSAFAGGCPR</sequence>
<keyword evidence="1" id="KW-0812">Transmembrane</keyword>
<feature type="chain" id="PRO_5014999291" description="Fibronectin type-III domain-containing protein" evidence="2">
    <location>
        <begin position="22"/>
        <end position="392"/>
    </location>
</feature>
<dbReference type="Proteomes" id="UP000228635">
    <property type="component" value="Unassembled WGS sequence"/>
</dbReference>
<feature type="transmembrane region" description="Helical" evidence="1">
    <location>
        <begin position="45"/>
        <end position="69"/>
    </location>
</feature>
<gene>
    <name evidence="3" type="ORF">COU08_00970</name>
</gene>
<name>A0A2M6WIU4_9BACT</name>
<organism evidence="3 4">
    <name type="scientific">Candidatus Harrisonbacteria bacterium CG10_big_fil_rev_8_21_14_0_10_42_17</name>
    <dbReference type="NCBI Taxonomy" id="1974584"/>
    <lineage>
        <taxon>Bacteria</taxon>
        <taxon>Candidatus Harrisoniibacteriota</taxon>
    </lineage>
</organism>
<dbReference type="EMBL" id="PFBA01000012">
    <property type="protein sequence ID" value="PIT92720.1"/>
    <property type="molecule type" value="Genomic_DNA"/>
</dbReference>
<evidence type="ECO:0000256" key="1">
    <source>
        <dbReference type="SAM" id="Phobius"/>
    </source>
</evidence>
<keyword evidence="1" id="KW-1133">Transmembrane helix</keyword>
<accession>A0A2M6WIU4</accession>
<dbReference type="AlphaFoldDB" id="A0A2M6WIU4"/>
<protein>
    <recommendedName>
        <fullName evidence="5">Fibronectin type-III domain-containing protein</fullName>
    </recommendedName>
</protein>
<reference evidence="4" key="1">
    <citation type="submission" date="2017-09" db="EMBL/GenBank/DDBJ databases">
        <title>Depth-based differentiation of microbial function through sediment-hosted aquifers and enrichment of novel symbionts in the deep terrestrial subsurface.</title>
        <authorList>
            <person name="Probst A.J."/>
            <person name="Ladd B."/>
            <person name="Jarett J.K."/>
            <person name="Geller-Mcgrath D.E."/>
            <person name="Sieber C.M.K."/>
            <person name="Emerson J.B."/>
            <person name="Anantharaman K."/>
            <person name="Thomas B.C."/>
            <person name="Malmstrom R."/>
            <person name="Stieglmeier M."/>
            <person name="Klingl A."/>
            <person name="Woyke T."/>
            <person name="Ryan C.M."/>
            <person name="Banfield J.F."/>
        </authorList>
    </citation>
    <scope>NUCLEOTIDE SEQUENCE [LARGE SCALE GENOMIC DNA]</scope>
</reference>
<feature type="transmembrane region" description="Helical" evidence="1">
    <location>
        <begin position="90"/>
        <end position="118"/>
    </location>
</feature>
<keyword evidence="1" id="KW-0472">Membrane</keyword>
<comment type="caution">
    <text evidence="3">The sequence shown here is derived from an EMBL/GenBank/DDBJ whole genome shotgun (WGS) entry which is preliminary data.</text>
</comment>
<proteinExistence type="predicted"/>
<evidence type="ECO:0008006" key="5">
    <source>
        <dbReference type="Google" id="ProtNLM"/>
    </source>
</evidence>
<evidence type="ECO:0000313" key="4">
    <source>
        <dbReference type="Proteomes" id="UP000228635"/>
    </source>
</evidence>
<keyword evidence="2" id="KW-0732">Signal</keyword>
<evidence type="ECO:0000313" key="3">
    <source>
        <dbReference type="EMBL" id="PIT92720.1"/>
    </source>
</evidence>
<feature type="signal peptide" evidence="2">
    <location>
        <begin position="1"/>
        <end position="21"/>
    </location>
</feature>